<accession>A0A0D2IV22</accession>
<feature type="region of interest" description="Disordered" evidence="1">
    <location>
        <begin position="15"/>
        <end position="51"/>
    </location>
</feature>
<organism evidence="2 3">
    <name type="scientific">Monoraphidium neglectum</name>
    <dbReference type="NCBI Taxonomy" id="145388"/>
    <lineage>
        <taxon>Eukaryota</taxon>
        <taxon>Viridiplantae</taxon>
        <taxon>Chlorophyta</taxon>
        <taxon>core chlorophytes</taxon>
        <taxon>Chlorophyceae</taxon>
        <taxon>CS clade</taxon>
        <taxon>Sphaeropleales</taxon>
        <taxon>Selenastraceae</taxon>
        <taxon>Monoraphidium</taxon>
    </lineage>
</organism>
<feature type="non-terminal residue" evidence="2">
    <location>
        <position position="1"/>
    </location>
</feature>
<dbReference type="GeneID" id="25733877"/>
<dbReference type="KEGG" id="mng:MNEG_16146"/>
<reference evidence="2 3" key="1">
    <citation type="journal article" date="2013" name="BMC Genomics">
        <title>Reconstruction of the lipid metabolism for the microalga Monoraphidium neglectum from its genome sequence reveals characteristics suitable for biofuel production.</title>
        <authorList>
            <person name="Bogen C."/>
            <person name="Al-Dilaimi A."/>
            <person name="Albersmeier A."/>
            <person name="Wichmann J."/>
            <person name="Grundmann M."/>
            <person name="Rupp O."/>
            <person name="Lauersen K.J."/>
            <person name="Blifernez-Klassen O."/>
            <person name="Kalinowski J."/>
            <person name="Goesmann A."/>
            <person name="Mussgnug J.H."/>
            <person name="Kruse O."/>
        </authorList>
    </citation>
    <scope>NUCLEOTIDE SEQUENCE [LARGE SCALE GENOMIC DNA]</scope>
    <source>
        <strain evidence="2 3">SAG 48.87</strain>
    </source>
</reference>
<dbReference type="RefSeq" id="XP_013890837.1">
    <property type="nucleotide sequence ID" value="XM_014035383.1"/>
</dbReference>
<evidence type="ECO:0000256" key="1">
    <source>
        <dbReference type="SAM" id="MobiDB-lite"/>
    </source>
</evidence>
<feature type="compositionally biased region" description="Basic and acidic residues" evidence="1">
    <location>
        <begin position="34"/>
        <end position="51"/>
    </location>
</feature>
<dbReference type="Proteomes" id="UP000054498">
    <property type="component" value="Unassembled WGS sequence"/>
</dbReference>
<evidence type="ECO:0000313" key="3">
    <source>
        <dbReference type="Proteomes" id="UP000054498"/>
    </source>
</evidence>
<dbReference type="EMBL" id="KK106257">
    <property type="protein sequence ID" value="KIY91817.1"/>
    <property type="molecule type" value="Genomic_DNA"/>
</dbReference>
<gene>
    <name evidence="2" type="ORF">MNEG_16146</name>
</gene>
<dbReference type="AlphaFoldDB" id="A0A0D2IV22"/>
<evidence type="ECO:0000313" key="2">
    <source>
        <dbReference type="EMBL" id="KIY91817.1"/>
    </source>
</evidence>
<protein>
    <submittedName>
        <fullName evidence="2">Uncharacterized protein</fullName>
    </submittedName>
</protein>
<sequence>RRPLDRGRCAAAAWYGSAEGGPREAKTTTGSNRQLEHTVRRKSKDSAGRTP</sequence>
<name>A0A0D2IV22_9CHLO</name>
<keyword evidence="3" id="KW-1185">Reference proteome</keyword>
<proteinExistence type="predicted"/>